<dbReference type="InterPro" id="IPR002934">
    <property type="entry name" value="Polymerase_NTP_transf_dom"/>
</dbReference>
<evidence type="ECO:0000256" key="1">
    <source>
        <dbReference type="ARBA" id="ARBA00001946"/>
    </source>
</evidence>
<comment type="similarity">
    <text evidence="9">Belongs to the MntA antitoxin family.</text>
</comment>
<dbReference type="EMBL" id="SACY01000004">
    <property type="protein sequence ID" value="RVU24149.1"/>
    <property type="molecule type" value="Genomic_DNA"/>
</dbReference>
<dbReference type="OrthoDB" id="9809668at2"/>
<keyword evidence="2" id="KW-1277">Toxin-antitoxin system</keyword>
<keyword evidence="5" id="KW-0479">Metal-binding</keyword>
<proteinExistence type="inferred from homology"/>
<dbReference type="SUPFAM" id="SSF81301">
    <property type="entry name" value="Nucleotidyltransferase"/>
    <property type="match status" value="1"/>
</dbReference>
<gene>
    <name evidence="11" type="ORF">EOJ36_09490</name>
</gene>
<sequence length="104" mass="11876">MHAEKIHTKQDLLEVLFQHSAAIKSYGVRSLGLFGSFIKETNTEQSDVDFLVDFEPSKKSFDNFMDLSFFLEDLLGRKVELVTPQSLSKFIGPHILREVQDVSL</sequence>
<accession>A0A437PPQ9</accession>
<evidence type="ECO:0000256" key="6">
    <source>
        <dbReference type="ARBA" id="ARBA00022741"/>
    </source>
</evidence>
<comment type="caution">
    <text evidence="11">The sequence shown here is derived from an EMBL/GenBank/DDBJ whole genome shotgun (WGS) entry which is preliminary data.</text>
</comment>
<evidence type="ECO:0000313" key="12">
    <source>
        <dbReference type="Proteomes" id="UP000282832"/>
    </source>
</evidence>
<dbReference type="GO" id="GO:0016779">
    <property type="term" value="F:nucleotidyltransferase activity"/>
    <property type="evidence" value="ECO:0007669"/>
    <property type="project" value="UniProtKB-KW"/>
</dbReference>
<evidence type="ECO:0000256" key="3">
    <source>
        <dbReference type="ARBA" id="ARBA00022679"/>
    </source>
</evidence>
<dbReference type="CDD" id="cd05403">
    <property type="entry name" value="NT_KNTase_like"/>
    <property type="match status" value="1"/>
</dbReference>
<evidence type="ECO:0000256" key="2">
    <source>
        <dbReference type="ARBA" id="ARBA00022649"/>
    </source>
</evidence>
<organism evidence="11 12">
    <name type="scientific">Sandaracinomonas limnophila</name>
    <dbReference type="NCBI Taxonomy" id="1862386"/>
    <lineage>
        <taxon>Bacteria</taxon>
        <taxon>Pseudomonadati</taxon>
        <taxon>Bacteroidota</taxon>
        <taxon>Cytophagia</taxon>
        <taxon>Cytophagales</taxon>
        <taxon>Flectobacillaceae</taxon>
        <taxon>Sandaracinomonas</taxon>
    </lineage>
</organism>
<comment type="cofactor">
    <cofactor evidence="1">
        <name>Mg(2+)</name>
        <dbReference type="ChEBI" id="CHEBI:18420"/>
    </cofactor>
</comment>
<keyword evidence="7" id="KW-0067">ATP-binding</keyword>
<dbReference type="GO" id="GO:0046872">
    <property type="term" value="F:metal ion binding"/>
    <property type="evidence" value="ECO:0007669"/>
    <property type="project" value="UniProtKB-KW"/>
</dbReference>
<name>A0A437PPQ9_9BACT</name>
<reference evidence="11 12" key="1">
    <citation type="submission" date="2019-01" db="EMBL/GenBank/DDBJ databases">
        <authorList>
            <person name="Chen W.-M."/>
        </authorList>
    </citation>
    <scope>NUCLEOTIDE SEQUENCE [LARGE SCALE GENOMIC DNA]</scope>
    <source>
        <strain evidence="11 12">FSY-15</strain>
    </source>
</reference>
<dbReference type="AlphaFoldDB" id="A0A437PPQ9"/>
<evidence type="ECO:0000256" key="4">
    <source>
        <dbReference type="ARBA" id="ARBA00022695"/>
    </source>
</evidence>
<evidence type="ECO:0000259" key="10">
    <source>
        <dbReference type="Pfam" id="PF01909"/>
    </source>
</evidence>
<keyword evidence="8" id="KW-0460">Magnesium</keyword>
<keyword evidence="6" id="KW-0547">Nucleotide-binding</keyword>
<evidence type="ECO:0000256" key="8">
    <source>
        <dbReference type="ARBA" id="ARBA00022842"/>
    </source>
</evidence>
<dbReference type="Pfam" id="PF01909">
    <property type="entry name" value="NTP_transf_2"/>
    <property type="match status" value="1"/>
</dbReference>
<keyword evidence="12" id="KW-1185">Reference proteome</keyword>
<evidence type="ECO:0000256" key="5">
    <source>
        <dbReference type="ARBA" id="ARBA00022723"/>
    </source>
</evidence>
<feature type="domain" description="Polymerase nucleotidyl transferase" evidence="10">
    <location>
        <begin position="24"/>
        <end position="95"/>
    </location>
</feature>
<evidence type="ECO:0000313" key="11">
    <source>
        <dbReference type="EMBL" id="RVU24149.1"/>
    </source>
</evidence>
<dbReference type="PANTHER" id="PTHR33571">
    <property type="entry name" value="SSL8005 PROTEIN"/>
    <property type="match status" value="1"/>
</dbReference>
<dbReference type="Proteomes" id="UP000282832">
    <property type="component" value="Unassembled WGS sequence"/>
</dbReference>
<protein>
    <submittedName>
        <fullName evidence="11">Nucleotidyltransferase</fullName>
    </submittedName>
</protein>
<keyword evidence="4" id="KW-0548">Nucleotidyltransferase</keyword>
<dbReference type="PANTHER" id="PTHR33571:SF14">
    <property type="entry name" value="PROTEIN ADENYLYLTRANSFERASE MJ0435-RELATED"/>
    <property type="match status" value="1"/>
</dbReference>
<evidence type="ECO:0000256" key="7">
    <source>
        <dbReference type="ARBA" id="ARBA00022840"/>
    </source>
</evidence>
<evidence type="ECO:0000256" key="9">
    <source>
        <dbReference type="ARBA" id="ARBA00038276"/>
    </source>
</evidence>
<dbReference type="InterPro" id="IPR043519">
    <property type="entry name" value="NT_sf"/>
</dbReference>
<dbReference type="RefSeq" id="WP_127804743.1">
    <property type="nucleotide sequence ID" value="NZ_SACY01000004.1"/>
</dbReference>
<dbReference type="InterPro" id="IPR052038">
    <property type="entry name" value="Type-VII_TA_antitoxin"/>
</dbReference>
<dbReference type="Gene3D" id="3.30.460.10">
    <property type="entry name" value="Beta Polymerase, domain 2"/>
    <property type="match status" value="1"/>
</dbReference>
<dbReference type="GO" id="GO:0005524">
    <property type="term" value="F:ATP binding"/>
    <property type="evidence" value="ECO:0007669"/>
    <property type="project" value="UniProtKB-KW"/>
</dbReference>
<keyword evidence="3 11" id="KW-0808">Transferase</keyword>